<dbReference type="SUPFAM" id="SSF51735">
    <property type="entry name" value="NAD(P)-binding Rossmann-fold domains"/>
    <property type="match status" value="1"/>
</dbReference>
<dbReference type="InterPro" id="IPR020904">
    <property type="entry name" value="Sc_DH/Rdtase_CS"/>
</dbReference>
<comment type="similarity">
    <text evidence="1 3">Belongs to the short-chain dehydrogenases/reductases (SDR) family.</text>
</comment>
<proteinExistence type="inferred from homology"/>
<evidence type="ECO:0000256" key="3">
    <source>
        <dbReference type="RuleBase" id="RU000363"/>
    </source>
</evidence>
<dbReference type="EMBL" id="JACU01000010">
    <property type="protein sequence ID" value="KMS52019.1"/>
    <property type="molecule type" value="Genomic_DNA"/>
</dbReference>
<name>A0A0J7XK50_9SPHN</name>
<dbReference type="PANTHER" id="PTHR42760">
    <property type="entry name" value="SHORT-CHAIN DEHYDROGENASES/REDUCTASES FAMILY MEMBER"/>
    <property type="match status" value="1"/>
</dbReference>
<sequence>MLAARRKEKVSSLAQDIEAAGGDALAIDMDVTSEASVIAAYDAVAAADFGSIDTIIANAGVSAPGRSTEVTVEALRAVFDTNLLGVYLTAREGARRMLAAGVRESRRGRIVLIGSMAADVSLQGEAAYCASKAGVAHLGRNLAREWVRQGINVNVVQPGFIATEMAADWFASESGKTQIAGFHRRSLQPIGSLDEPVTYLCSDAALHTTGAVFTIDDGQSL</sequence>
<evidence type="ECO:0000256" key="2">
    <source>
        <dbReference type="ARBA" id="ARBA00023002"/>
    </source>
</evidence>
<dbReference type="PRINTS" id="PR00081">
    <property type="entry name" value="GDHRDH"/>
</dbReference>
<dbReference type="PANTHER" id="PTHR42760:SF133">
    <property type="entry name" value="3-OXOACYL-[ACYL-CARRIER-PROTEIN] REDUCTASE"/>
    <property type="match status" value="1"/>
</dbReference>
<dbReference type="InterPro" id="IPR036291">
    <property type="entry name" value="NAD(P)-bd_dom_sf"/>
</dbReference>
<dbReference type="PROSITE" id="PS00061">
    <property type="entry name" value="ADH_SHORT"/>
    <property type="match status" value="1"/>
</dbReference>
<dbReference type="GO" id="GO:0048038">
    <property type="term" value="F:quinone binding"/>
    <property type="evidence" value="ECO:0007669"/>
    <property type="project" value="TreeGrafter"/>
</dbReference>
<dbReference type="PRINTS" id="PR00080">
    <property type="entry name" value="SDRFAMILY"/>
</dbReference>
<organism evidence="4 5">
    <name type="scientific">Novosphingobium barchaimii LL02</name>
    <dbReference type="NCBI Taxonomy" id="1114963"/>
    <lineage>
        <taxon>Bacteria</taxon>
        <taxon>Pseudomonadati</taxon>
        <taxon>Pseudomonadota</taxon>
        <taxon>Alphaproteobacteria</taxon>
        <taxon>Sphingomonadales</taxon>
        <taxon>Sphingomonadaceae</taxon>
        <taxon>Novosphingobium</taxon>
    </lineage>
</organism>
<reference evidence="4 5" key="1">
    <citation type="journal article" date="2015" name="G3 (Bethesda)">
        <title>Insights into Ongoing Evolution of the Hexachlorocyclohexane Catabolic Pathway from Comparative Genomics of Ten Sphingomonadaceae Strains.</title>
        <authorList>
            <person name="Pearce S.L."/>
            <person name="Oakeshott J.G."/>
            <person name="Pandey G."/>
        </authorList>
    </citation>
    <scope>NUCLEOTIDE SEQUENCE [LARGE SCALE GENOMIC DNA]</scope>
    <source>
        <strain evidence="4 5">LL02</strain>
    </source>
</reference>
<dbReference type="Proteomes" id="UP000052268">
    <property type="component" value="Unassembled WGS sequence"/>
</dbReference>
<comment type="caution">
    <text evidence="4">The sequence shown here is derived from an EMBL/GenBank/DDBJ whole genome shotgun (WGS) entry which is preliminary data.</text>
</comment>
<accession>A0A0J7XK50</accession>
<keyword evidence="5" id="KW-1185">Reference proteome</keyword>
<dbReference type="Pfam" id="PF00106">
    <property type="entry name" value="adh_short"/>
    <property type="match status" value="1"/>
</dbReference>
<protein>
    <submittedName>
        <fullName evidence="4">Short-chain dehydrogenase</fullName>
    </submittedName>
</protein>
<evidence type="ECO:0000313" key="5">
    <source>
        <dbReference type="Proteomes" id="UP000052268"/>
    </source>
</evidence>
<dbReference type="CDD" id="cd05233">
    <property type="entry name" value="SDR_c"/>
    <property type="match status" value="1"/>
</dbReference>
<evidence type="ECO:0000256" key="1">
    <source>
        <dbReference type="ARBA" id="ARBA00006484"/>
    </source>
</evidence>
<evidence type="ECO:0000313" key="4">
    <source>
        <dbReference type="EMBL" id="KMS52019.1"/>
    </source>
</evidence>
<dbReference type="AlphaFoldDB" id="A0A0J7XK50"/>
<gene>
    <name evidence="4" type="ORF">V474_02920</name>
</gene>
<dbReference type="GO" id="GO:0006633">
    <property type="term" value="P:fatty acid biosynthetic process"/>
    <property type="evidence" value="ECO:0007669"/>
    <property type="project" value="TreeGrafter"/>
</dbReference>
<dbReference type="PATRIC" id="fig|1114963.3.peg.4207"/>
<keyword evidence="2" id="KW-0560">Oxidoreductase</keyword>
<dbReference type="InterPro" id="IPR002347">
    <property type="entry name" value="SDR_fam"/>
</dbReference>
<dbReference type="Gene3D" id="3.40.50.720">
    <property type="entry name" value="NAD(P)-binding Rossmann-like Domain"/>
    <property type="match status" value="1"/>
</dbReference>
<dbReference type="GO" id="GO:0016616">
    <property type="term" value="F:oxidoreductase activity, acting on the CH-OH group of donors, NAD or NADP as acceptor"/>
    <property type="evidence" value="ECO:0007669"/>
    <property type="project" value="TreeGrafter"/>
</dbReference>